<keyword evidence="1" id="KW-1185">Reference proteome</keyword>
<sequence>MQRIVVAVGVESPLGLTQAALSPLGSIARDLLLKRVETQHQVSYICTSIHMGMMENLFLMRKLGSCMKGIRKYYMNKYKFNLILINVKHITKTREGKRREEYMVLINVKHITVHGVHLSVSDDDLNPQASYLEVFWFELYCWC</sequence>
<reference evidence="1" key="1">
    <citation type="journal article" date="2013" name="Genome Biol.">
        <title>Reference genomes and transcriptomes of Nicotiana sylvestris and Nicotiana tomentosiformis.</title>
        <authorList>
            <person name="Sierro N."/>
            <person name="Battey J.N."/>
            <person name="Ouadi S."/>
            <person name="Bovet L."/>
            <person name="Goepfert S."/>
            <person name="Bakaher N."/>
            <person name="Peitsch M.C."/>
            <person name="Ivanov N.V."/>
        </authorList>
    </citation>
    <scope>NUCLEOTIDE SEQUENCE [LARGE SCALE GENOMIC DNA]</scope>
</reference>
<evidence type="ECO:0000313" key="2">
    <source>
        <dbReference type="RefSeq" id="XP_009762528.1"/>
    </source>
</evidence>
<proteinExistence type="predicted"/>
<gene>
    <name evidence="2" type="primary">LOC104214534</name>
</gene>
<accession>A0A1U7V813</accession>
<organism evidence="1 2">
    <name type="scientific">Nicotiana sylvestris</name>
    <name type="common">Wood tobacco</name>
    <name type="synonym">South American tobacco</name>
    <dbReference type="NCBI Taxonomy" id="4096"/>
    <lineage>
        <taxon>Eukaryota</taxon>
        <taxon>Viridiplantae</taxon>
        <taxon>Streptophyta</taxon>
        <taxon>Embryophyta</taxon>
        <taxon>Tracheophyta</taxon>
        <taxon>Spermatophyta</taxon>
        <taxon>Magnoliopsida</taxon>
        <taxon>eudicotyledons</taxon>
        <taxon>Gunneridae</taxon>
        <taxon>Pentapetalae</taxon>
        <taxon>asterids</taxon>
        <taxon>lamiids</taxon>
        <taxon>Solanales</taxon>
        <taxon>Solanaceae</taxon>
        <taxon>Nicotianoideae</taxon>
        <taxon>Nicotianeae</taxon>
        <taxon>Nicotiana</taxon>
    </lineage>
</organism>
<name>A0A1U7V813_NICSY</name>
<evidence type="ECO:0000313" key="1">
    <source>
        <dbReference type="Proteomes" id="UP000189701"/>
    </source>
</evidence>
<dbReference type="AlphaFoldDB" id="A0A1U7V813"/>
<reference evidence="2" key="2">
    <citation type="submission" date="2025-08" db="UniProtKB">
        <authorList>
            <consortium name="RefSeq"/>
        </authorList>
    </citation>
    <scope>IDENTIFICATION</scope>
    <source>
        <tissue evidence="2">Leaf</tissue>
    </source>
</reference>
<dbReference type="Proteomes" id="UP000189701">
    <property type="component" value="Unplaced"/>
</dbReference>
<dbReference type="RefSeq" id="XP_009762528.1">
    <property type="nucleotide sequence ID" value="XM_009764226.1"/>
</dbReference>
<protein>
    <submittedName>
        <fullName evidence="2">Uncharacterized protein LOC104214534</fullName>
    </submittedName>
</protein>